<evidence type="ECO:0000313" key="2">
    <source>
        <dbReference type="EMBL" id="TRZ12657.1"/>
    </source>
</evidence>
<accession>A0A8K1G6H3</accession>
<evidence type="ECO:0000256" key="1">
    <source>
        <dbReference type="SAM" id="Phobius"/>
    </source>
</evidence>
<keyword evidence="1" id="KW-0812">Transmembrane</keyword>
<keyword evidence="1" id="KW-0472">Membrane</keyword>
<comment type="caution">
    <text evidence="2">The sequence shown here is derived from an EMBL/GenBank/DDBJ whole genome shotgun (WGS) entry which is preliminary data.</text>
</comment>
<evidence type="ECO:0000313" key="3">
    <source>
        <dbReference type="Proteomes" id="UP000796761"/>
    </source>
</evidence>
<dbReference type="Proteomes" id="UP000796761">
    <property type="component" value="Unassembled WGS sequence"/>
</dbReference>
<keyword evidence="1" id="KW-1133">Transmembrane helix</keyword>
<feature type="transmembrane region" description="Helical" evidence="1">
    <location>
        <begin position="49"/>
        <end position="68"/>
    </location>
</feature>
<reference evidence="2" key="1">
    <citation type="submission" date="2019-04" db="EMBL/GenBank/DDBJ databases">
        <title>Genome assembly of Zosterops borbonicus 15179.</title>
        <authorList>
            <person name="Leroy T."/>
            <person name="Anselmetti Y."/>
            <person name="Tilak M.-K."/>
            <person name="Nabholz B."/>
        </authorList>
    </citation>
    <scope>NUCLEOTIDE SEQUENCE</scope>
    <source>
        <strain evidence="2">HGM_15179</strain>
        <tissue evidence="2">Muscle</tissue>
    </source>
</reference>
<keyword evidence="3" id="KW-1185">Reference proteome</keyword>
<dbReference type="AlphaFoldDB" id="A0A8K1G6H3"/>
<proteinExistence type="predicted"/>
<dbReference type="EMBL" id="SWJQ01000573">
    <property type="protein sequence ID" value="TRZ12657.1"/>
    <property type="molecule type" value="Genomic_DNA"/>
</dbReference>
<name>A0A8K1G6H3_9PASS</name>
<organism evidence="2 3">
    <name type="scientific">Zosterops borbonicus</name>
    <dbReference type="NCBI Taxonomy" id="364589"/>
    <lineage>
        <taxon>Eukaryota</taxon>
        <taxon>Metazoa</taxon>
        <taxon>Chordata</taxon>
        <taxon>Craniata</taxon>
        <taxon>Vertebrata</taxon>
        <taxon>Euteleostomi</taxon>
        <taxon>Archelosauria</taxon>
        <taxon>Archosauria</taxon>
        <taxon>Dinosauria</taxon>
        <taxon>Saurischia</taxon>
        <taxon>Theropoda</taxon>
        <taxon>Coelurosauria</taxon>
        <taxon>Aves</taxon>
        <taxon>Neognathae</taxon>
        <taxon>Neoaves</taxon>
        <taxon>Telluraves</taxon>
        <taxon>Australaves</taxon>
        <taxon>Passeriformes</taxon>
        <taxon>Sylvioidea</taxon>
        <taxon>Zosteropidae</taxon>
        <taxon>Zosterops</taxon>
    </lineage>
</organism>
<protein>
    <submittedName>
        <fullName evidence="2">Uncharacterized protein</fullName>
    </submittedName>
</protein>
<sequence>MGDPRVCCAANACSEVRAQEPEGPGQSEQRNKSWPGWFALVVHRHFSKALAFSFHWWGGAFLLLRGFVAEKRMKKITSREVFVVNNKMKNNPEI</sequence>
<gene>
    <name evidence="2" type="ORF">HGM15179_014416</name>
</gene>